<gene>
    <name evidence="5" type="ORF">NOF55_02445</name>
</gene>
<protein>
    <submittedName>
        <fullName evidence="5">GntR family transcriptional regulator</fullName>
    </submittedName>
</protein>
<dbReference type="PANTHER" id="PTHR43537:SF24">
    <property type="entry name" value="GLUCONATE OPERON TRANSCRIPTIONAL REPRESSOR"/>
    <property type="match status" value="1"/>
</dbReference>
<feature type="domain" description="HTH gntR-type" evidence="4">
    <location>
        <begin position="11"/>
        <end position="77"/>
    </location>
</feature>
<dbReference type="PANTHER" id="PTHR43537">
    <property type="entry name" value="TRANSCRIPTIONAL REGULATOR, GNTR FAMILY"/>
    <property type="match status" value="1"/>
</dbReference>
<dbReference type="SMART" id="SM00345">
    <property type="entry name" value="HTH_GNTR"/>
    <property type="match status" value="1"/>
</dbReference>
<dbReference type="PROSITE" id="PS50949">
    <property type="entry name" value="HTH_GNTR"/>
    <property type="match status" value="1"/>
</dbReference>
<evidence type="ECO:0000313" key="5">
    <source>
        <dbReference type="EMBL" id="MCX8995955.1"/>
    </source>
</evidence>
<dbReference type="SUPFAM" id="SSF48008">
    <property type="entry name" value="GntR ligand-binding domain-like"/>
    <property type="match status" value="1"/>
</dbReference>
<dbReference type="InterPro" id="IPR036388">
    <property type="entry name" value="WH-like_DNA-bd_sf"/>
</dbReference>
<evidence type="ECO:0000256" key="1">
    <source>
        <dbReference type="ARBA" id="ARBA00023015"/>
    </source>
</evidence>
<dbReference type="GO" id="GO:0003700">
    <property type="term" value="F:DNA-binding transcription factor activity"/>
    <property type="evidence" value="ECO:0007669"/>
    <property type="project" value="InterPro"/>
</dbReference>
<dbReference type="SMART" id="SM00895">
    <property type="entry name" value="FCD"/>
    <property type="match status" value="1"/>
</dbReference>
<dbReference type="RefSeq" id="WP_306409717.1">
    <property type="nucleotide sequence ID" value="NZ_JANFPI010000001.1"/>
</dbReference>
<dbReference type="InterPro" id="IPR011711">
    <property type="entry name" value="GntR_C"/>
</dbReference>
<dbReference type="SUPFAM" id="SSF46785">
    <property type="entry name" value="Winged helix' DNA-binding domain"/>
    <property type="match status" value="1"/>
</dbReference>
<keyword evidence="2" id="KW-0238">DNA-binding</keyword>
<dbReference type="PRINTS" id="PR00035">
    <property type="entry name" value="HTHGNTR"/>
</dbReference>
<comment type="caution">
    <text evidence="5">The sequence shown here is derived from an EMBL/GenBank/DDBJ whole genome shotgun (WGS) entry which is preliminary data.</text>
</comment>
<keyword evidence="6" id="KW-1185">Reference proteome</keyword>
<evidence type="ECO:0000259" key="4">
    <source>
        <dbReference type="PROSITE" id="PS50949"/>
    </source>
</evidence>
<evidence type="ECO:0000256" key="2">
    <source>
        <dbReference type="ARBA" id="ARBA00023125"/>
    </source>
</evidence>
<accession>A0AAE3MYF3</accession>
<keyword evidence="3" id="KW-0804">Transcription</keyword>
<dbReference type="Pfam" id="PF00392">
    <property type="entry name" value="GntR"/>
    <property type="match status" value="1"/>
</dbReference>
<dbReference type="Proteomes" id="UP001208771">
    <property type="component" value="Unassembled WGS sequence"/>
</dbReference>
<dbReference type="InterPro" id="IPR000524">
    <property type="entry name" value="Tscrpt_reg_HTH_GntR"/>
</dbReference>
<keyword evidence="1" id="KW-0805">Transcription regulation</keyword>
<organism evidence="5 6">
    <name type="scientific">Ectorhizobium quercum</name>
    <dbReference type="NCBI Taxonomy" id="2965071"/>
    <lineage>
        <taxon>Bacteria</taxon>
        <taxon>Pseudomonadati</taxon>
        <taxon>Pseudomonadota</taxon>
        <taxon>Alphaproteobacteria</taxon>
        <taxon>Hyphomicrobiales</taxon>
        <taxon>Rhizobiaceae</taxon>
        <taxon>Ectorhizobium</taxon>
    </lineage>
</organism>
<sequence>MDGDSVATTEGSLADETYRTLLDDILAARLSGGAVVQERRLAMRLGVSRSPMRDALGRLEGQGLLVRNSKGVLTVRVITLKDYLNSLAMRLLIEPAAAAAACATIDPARVEALAAMLDAIDADPDPDPAVVWRFDDALHDGIGEASGNPFMAETITQMRRYTTIFERQRKLGRRKPGLADHRAILEALSARDAEGGRHAMAVHLERVREGVLSTY</sequence>
<dbReference type="GO" id="GO:0003677">
    <property type="term" value="F:DNA binding"/>
    <property type="evidence" value="ECO:0007669"/>
    <property type="project" value="UniProtKB-KW"/>
</dbReference>
<dbReference type="EMBL" id="JANFPI010000001">
    <property type="protein sequence ID" value="MCX8995955.1"/>
    <property type="molecule type" value="Genomic_DNA"/>
</dbReference>
<evidence type="ECO:0000313" key="6">
    <source>
        <dbReference type="Proteomes" id="UP001208771"/>
    </source>
</evidence>
<reference evidence="5" key="1">
    <citation type="submission" date="2022-07" db="EMBL/GenBank/DDBJ databases">
        <title>Ectorhizobium quercum gen.nov., sp. nov.</title>
        <authorList>
            <person name="Ma T."/>
            <person name="Li Y."/>
        </authorList>
    </citation>
    <scope>NUCLEOTIDE SEQUENCE</scope>
    <source>
        <strain evidence="5">BDR2-2</strain>
    </source>
</reference>
<proteinExistence type="predicted"/>
<evidence type="ECO:0000256" key="3">
    <source>
        <dbReference type="ARBA" id="ARBA00023163"/>
    </source>
</evidence>
<dbReference type="Pfam" id="PF07729">
    <property type="entry name" value="FCD"/>
    <property type="match status" value="1"/>
</dbReference>
<dbReference type="Gene3D" id="1.20.120.530">
    <property type="entry name" value="GntR ligand-binding domain-like"/>
    <property type="match status" value="1"/>
</dbReference>
<dbReference type="InterPro" id="IPR008920">
    <property type="entry name" value="TF_FadR/GntR_C"/>
</dbReference>
<dbReference type="InterPro" id="IPR036390">
    <property type="entry name" value="WH_DNA-bd_sf"/>
</dbReference>
<dbReference type="AlphaFoldDB" id="A0AAE3MYF3"/>
<name>A0AAE3MYF3_9HYPH</name>
<dbReference type="Gene3D" id="1.10.10.10">
    <property type="entry name" value="Winged helix-like DNA-binding domain superfamily/Winged helix DNA-binding domain"/>
    <property type="match status" value="1"/>
</dbReference>